<comment type="caution">
    <text evidence="2">The sequence shown here is derived from an EMBL/GenBank/DDBJ whole genome shotgun (WGS) entry which is preliminary data.</text>
</comment>
<keyword evidence="3" id="KW-1185">Reference proteome</keyword>
<evidence type="ECO:0000313" key="3">
    <source>
        <dbReference type="Proteomes" id="UP001295740"/>
    </source>
</evidence>
<evidence type="ECO:0000313" key="2">
    <source>
        <dbReference type="EMBL" id="CAJ2513556.1"/>
    </source>
</evidence>
<accession>A0AAI8VSZ3</accession>
<name>A0AAI8VSZ3_9PEZI</name>
<feature type="region of interest" description="Disordered" evidence="1">
    <location>
        <begin position="41"/>
        <end position="63"/>
    </location>
</feature>
<proteinExistence type="predicted"/>
<dbReference type="EMBL" id="CAUWAG010000020">
    <property type="protein sequence ID" value="CAJ2513556.1"/>
    <property type="molecule type" value="Genomic_DNA"/>
</dbReference>
<organism evidence="2 3">
    <name type="scientific">Anthostomella pinea</name>
    <dbReference type="NCBI Taxonomy" id="933095"/>
    <lineage>
        <taxon>Eukaryota</taxon>
        <taxon>Fungi</taxon>
        <taxon>Dikarya</taxon>
        <taxon>Ascomycota</taxon>
        <taxon>Pezizomycotina</taxon>
        <taxon>Sordariomycetes</taxon>
        <taxon>Xylariomycetidae</taxon>
        <taxon>Xylariales</taxon>
        <taxon>Xylariaceae</taxon>
        <taxon>Anthostomella</taxon>
    </lineage>
</organism>
<evidence type="ECO:0000256" key="1">
    <source>
        <dbReference type="SAM" id="MobiDB-lite"/>
    </source>
</evidence>
<dbReference type="Proteomes" id="UP001295740">
    <property type="component" value="Unassembled WGS sequence"/>
</dbReference>
<gene>
    <name evidence="2" type="ORF">KHLLAP_LOCUS14024</name>
</gene>
<dbReference type="AlphaFoldDB" id="A0AAI8VSZ3"/>
<protein>
    <submittedName>
        <fullName evidence="2">Uu.00g016750.m01.CDS01</fullName>
    </submittedName>
</protein>
<reference evidence="2" key="1">
    <citation type="submission" date="2023-10" db="EMBL/GenBank/DDBJ databases">
        <authorList>
            <person name="Hackl T."/>
        </authorList>
    </citation>
    <scope>NUCLEOTIDE SEQUENCE</scope>
</reference>
<sequence>MEEKANMGEFKKIATACMTKQDFQHEYLAFLWRHAELDALEQAQSTPSSPDMPRPAPTGKPYAPFQREQFKVEIYIGKPGDQSSFACDTVRDQEAADDSDKLPSQMDWSAIKSRAIARTKGPKRKRDGNWWLISRLWDASEAGGLARN</sequence>